<accession>A0A667GL91</accession>
<dbReference type="AlphaFoldDB" id="A0A667GL91"/>
<evidence type="ECO:0000313" key="3">
    <source>
        <dbReference type="Proteomes" id="UP000472241"/>
    </source>
</evidence>
<reference evidence="2" key="2">
    <citation type="submission" date="2025-09" db="UniProtKB">
        <authorList>
            <consortium name="Ensembl"/>
        </authorList>
    </citation>
    <scope>IDENTIFICATION</scope>
</reference>
<sequence length="137" mass="14205">MKLSAIVTVLKKIQSREPSGSRAPAKLRGWRPRGVPTPSGDRGPRAARLATRRGAGGTAGQQRLLQVPGASAAAVPRGLLRWNQPGSPTRAFGSSATVIPPAASLLREAGLTVQNGRSLLVPAAISLIPGIDLENHN</sequence>
<protein>
    <submittedName>
        <fullName evidence="2">Uncharacterized protein</fullName>
    </submittedName>
</protein>
<feature type="region of interest" description="Disordered" evidence="1">
    <location>
        <begin position="15"/>
        <end position="61"/>
    </location>
</feature>
<evidence type="ECO:0000313" key="2">
    <source>
        <dbReference type="Ensembl" id="ENSLCNP00005008272.1"/>
    </source>
</evidence>
<proteinExistence type="predicted"/>
<name>A0A667GL91_LYNCA</name>
<dbReference type="Proteomes" id="UP000472241">
    <property type="component" value="Unplaced"/>
</dbReference>
<reference evidence="2" key="1">
    <citation type="submission" date="2025-08" db="UniProtKB">
        <authorList>
            <consortium name="Ensembl"/>
        </authorList>
    </citation>
    <scope>IDENTIFICATION</scope>
</reference>
<dbReference type="Ensembl" id="ENSLCNT00005009284.1">
    <property type="protein sequence ID" value="ENSLCNP00005008272.1"/>
    <property type="gene ID" value="ENSLCNG00005005424.1"/>
</dbReference>
<evidence type="ECO:0000256" key="1">
    <source>
        <dbReference type="SAM" id="MobiDB-lite"/>
    </source>
</evidence>
<keyword evidence="3" id="KW-1185">Reference proteome</keyword>
<organism evidence="2 3">
    <name type="scientific">Lynx canadensis</name>
    <name type="common">Canada lynx</name>
    <name type="synonym">Felis canadensis</name>
    <dbReference type="NCBI Taxonomy" id="61383"/>
    <lineage>
        <taxon>Eukaryota</taxon>
        <taxon>Metazoa</taxon>
        <taxon>Chordata</taxon>
        <taxon>Craniata</taxon>
        <taxon>Vertebrata</taxon>
        <taxon>Euteleostomi</taxon>
        <taxon>Mammalia</taxon>
        <taxon>Eutheria</taxon>
        <taxon>Laurasiatheria</taxon>
        <taxon>Carnivora</taxon>
        <taxon>Feliformia</taxon>
        <taxon>Felidae</taxon>
        <taxon>Felinae</taxon>
        <taxon>Lynx</taxon>
    </lineage>
</organism>